<dbReference type="Pfam" id="PF17668">
    <property type="entry name" value="Acetyltransf_17"/>
    <property type="match status" value="1"/>
</dbReference>
<dbReference type="OrthoDB" id="9768284at2"/>
<dbReference type="InterPro" id="IPR041380">
    <property type="entry name" value="Acetyltransf_17"/>
</dbReference>
<dbReference type="AlphaFoldDB" id="B2A6P9"/>
<dbReference type="Gene3D" id="3.30.1050.10">
    <property type="entry name" value="SCP2 sterol-binding domain"/>
    <property type="match status" value="1"/>
</dbReference>
<dbReference type="InterPro" id="IPR025559">
    <property type="entry name" value="Eis_dom"/>
</dbReference>
<dbReference type="Pfam" id="PF13527">
    <property type="entry name" value="Acetyltransf_9"/>
    <property type="match status" value="1"/>
</dbReference>
<dbReference type="InParanoid" id="B2A6P9"/>
<dbReference type="SUPFAM" id="SSF55729">
    <property type="entry name" value="Acyl-CoA N-acyltransferases (Nat)"/>
    <property type="match status" value="1"/>
</dbReference>
<dbReference type="PANTHER" id="PTHR37817">
    <property type="entry name" value="N-ACETYLTRANSFERASE EIS"/>
    <property type="match status" value="1"/>
</dbReference>
<feature type="domain" description="N-acetyltransferase" evidence="1">
    <location>
        <begin position="7"/>
        <end position="157"/>
    </location>
</feature>
<reference evidence="2 3" key="1">
    <citation type="submission" date="2008-04" db="EMBL/GenBank/DDBJ databases">
        <title>Complete sequence of chromosome of Natranaerobius thermophilus JW/NM-WN-LF.</title>
        <authorList>
            <consortium name="US DOE Joint Genome Institute"/>
            <person name="Copeland A."/>
            <person name="Lucas S."/>
            <person name="Lapidus A."/>
            <person name="Glavina del Rio T."/>
            <person name="Dalin E."/>
            <person name="Tice H."/>
            <person name="Bruce D."/>
            <person name="Goodwin L."/>
            <person name="Pitluck S."/>
            <person name="Chertkov O."/>
            <person name="Brettin T."/>
            <person name="Detter J.C."/>
            <person name="Han C."/>
            <person name="Kuske C.R."/>
            <person name="Schmutz J."/>
            <person name="Larimer F."/>
            <person name="Land M."/>
            <person name="Hauser L."/>
            <person name="Kyrpides N."/>
            <person name="Lykidis A."/>
            <person name="Mesbah N.M."/>
            <person name="Wiegel J."/>
        </authorList>
    </citation>
    <scope>NUCLEOTIDE SEQUENCE [LARGE SCALE GENOMIC DNA]</scope>
    <source>
        <strain evidence="3">ATCC BAA-1301 / DSM 18059 / JW/NM-WN-LF</strain>
    </source>
</reference>
<sequence length="433" mass="48952">MAINNNVSYKALTDDLELEYKNHQGYAFTPEDGPQPEGPKYPDRWRGPAIGEKRGIFQNEQLVSVGRLLPTEISIGGNYVPAGGIADVATMPENRGKGFFKQLFSGFIQEMRDRGLCLSILWPSSYHIYSKLGYSTAGSKIVYDMNFNSFSLSSNIKLTEKKLEFVPIERGQEHDSLKEVYRRNTKKFNLSINRDSNWWDAFVTTQSKVSSGKPAYVYAVIDPNDNPEDYKGYLIYDFDTVPSVNSQGQPANITKMRIRELVYDNFEVYSAILKFISGHSLQAEQLSIEGITDQYFTDKIMAPEALSCQIESGPMVKIVDVVSALSYLEPPKNLTGKLNLQIEDKFTPDNSGIYMIEVEEGNISVNSEPTTTSMENPDFIMDINSLSQIYAGYIQPYQLVQEQRITPGNSDPEKLTLLNRIFPSHPIFPLEYF</sequence>
<dbReference type="eggNOG" id="COG4552">
    <property type="taxonomic scope" value="Bacteria"/>
</dbReference>
<dbReference type="Gene3D" id="3.40.630.30">
    <property type="match status" value="2"/>
</dbReference>
<dbReference type="InterPro" id="IPR051554">
    <property type="entry name" value="Acetyltransferase_Eis"/>
</dbReference>
<dbReference type="Proteomes" id="UP000001683">
    <property type="component" value="Chromosome"/>
</dbReference>
<dbReference type="HOGENOM" id="CLU_050659_1_1_9"/>
<proteinExistence type="predicted"/>
<gene>
    <name evidence="2" type="ordered locus">Nther_0587</name>
</gene>
<dbReference type="PANTHER" id="PTHR37817:SF1">
    <property type="entry name" value="N-ACETYLTRANSFERASE EIS"/>
    <property type="match status" value="1"/>
</dbReference>
<dbReference type="InterPro" id="IPR016181">
    <property type="entry name" value="Acyl_CoA_acyltransferase"/>
</dbReference>
<dbReference type="PROSITE" id="PS51186">
    <property type="entry name" value="GNAT"/>
    <property type="match status" value="1"/>
</dbReference>
<protein>
    <submittedName>
        <fullName evidence="2">Acetyltransferase involved in intracellular survival and related acetyltransferase-like protein</fullName>
    </submittedName>
</protein>
<dbReference type="GO" id="GO:0034069">
    <property type="term" value="F:aminoglycoside N-acetyltransferase activity"/>
    <property type="evidence" value="ECO:0007669"/>
    <property type="project" value="TreeGrafter"/>
</dbReference>
<dbReference type="KEGG" id="nth:Nther_0587"/>
<dbReference type="GO" id="GO:0030649">
    <property type="term" value="P:aminoglycoside antibiotic catabolic process"/>
    <property type="evidence" value="ECO:0007669"/>
    <property type="project" value="TreeGrafter"/>
</dbReference>
<reference evidence="2 3" key="2">
    <citation type="journal article" date="2011" name="J. Bacteriol.">
        <title>Complete genome sequence of the anaerobic, halophilic alkalithermophile Natranaerobius thermophilus JW/NM-WN-LF.</title>
        <authorList>
            <person name="Zhao B."/>
            <person name="Mesbah N.M."/>
            <person name="Dalin E."/>
            <person name="Goodwin L."/>
            <person name="Nolan M."/>
            <person name="Pitluck S."/>
            <person name="Chertkov O."/>
            <person name="Brettin T.S."/>
            <person name="Han J."/>
            <person name="Larimer F.W."/>
            <person name="Land M.L."/>
            <person name="Hauser L."/>
            <person name="Kyrpides N."/>
            <person name="Wiegel J."/>
        </authorList>
    </citation>
    <scope>NUCLEOTIDE SEQUENCE [LARGE SCALE GENOMIC DNA]</scope>
    <source>
        <strain evidence="3">ATCC BAA-1301 / DSM 18059 / JW/NM-WN-LF</strain>
    </source>
</reference>
<evidence type="ECO:0000313" key="3">
    <source>
        <dbReference type="Proteomes" id="UP000001683"/>
    </source>
</evidence>
<dbReference type="InterPro" id="IPR000182">
    <property type="entry name" value="GNAT_dom"/>
</dbReference>
<organism evidence="2 3">
    <name type="scientific">Natranaerobius thermophilus (strain ATCC BAA-1301 / DSM 18059 / JW/NM-WN-LF)</name>
    <dbReference type="NCBI Taxonomy" id="457570"/>
    <lineage>
        <taxon>Bacteria</taxon>
        <taxon>Bacillati</taxon>
        <taxon>Bacillota</taxon>
        <taxon>Clostridia</taxon>
        <taxon>Natranaerobiales</taxon>
        <taxon>Natranaerobiaceae</taxon>
        <taxon>Natranaerobius</taxon>
    </lineage>
</organism>
<keyword evidence="2" id="KW-0808">Transferase</keyword>
<dbReference type="Pfam" id="PF13530">
    <property type="entry name" value="SCP2_2"/>
    <property type="match status" value="1"/>
</dbReference>
<evidence type="ECO:0000259" key="1">
    <source>
        <dbReference type="PROSITE" id="PS51186"/>
    </source>
</evidence>
<dbReference type="RefSeq" id="WP_012447067.1">
    <property type="nucleotide sequence ID" value="NC_010718.1"/>
</dbReference>
<dbReference type="InterPro" id="IPR036527">
    <property type="entry name" value="SCP2_sterol-bd_dom_sf"/>
</dbReference>
<dbReference type="SUPFAM" id="SSF55718">
    <property type="entry name" value="SCP-like"/>
    <property type="match status" value="1"/>
</dbReference>
<accession>B2A6P9</accession>
<dbReference type="EMBL" id="CP001034">
    <property type="protein sequence ID" value="ACB84182.1"/>
    <property type="molecule type" value="Genomic_DNA"/>
</dbReference>
<evidence type="ECO:0000313" key="2">
    <source>
        <dbReference type="EMBL" id="ACB84182.1"/>
    </source>
</evidence>
<name>B2A6P9_NATTJ</name>
<dbReference type="STRING" id="457570.Nther_0587"/>
<keyword evidence="3" id="KW-1185">Reference proteome</keyword>
<dbReference type="CDD" id="cd04301">
    <property type="entry name" value="NAT_SF"/>
    <property type="match status" value="1"/>
</dbReference>